<keyword evidence="14 22" id="KW-1133">Transmembrane helix</keyword>
<dbReference type="GO" id="GO:0020037">
    <property type="term" value="F:heme binding"/>
    <property type="evidence" value="ECO:0007669"/>
    <property type="project" value="InterPro"/>
</dbReference>
<evidence type="ECO:0000256" key="2">
    <source>
        <dbReference type="ARBA" id="ARBA00004673"/>
    </source>
</evidence>
<dbReference type="PANTHER" id="PTHR33751:SF1">
    <property type="entry name" value="CBB3-TYPE CYTOCHROME C OXIDASE SUBUNIT FIXP"/>
    <property type="match status" value="1"/>
</dbReference>
<dbReference type="PANTHER" id="PTHR33751">
    <property type="entry name" value="CBB3-TYPE CYTOCHROME C OXIDASE SUBUNIT FIXP"/>
    <property type="match status" value="1"/>
</dbReference>
<dbReference type="InterPro" id="IPR050597">
    <property type="entry name" value="Cytochrome_c_Oxidase_Subunit"/>
</dbReference>
<evidence type="ECO:0000256" key="9">
    <source>
        <dbReference type="ARBA" id="ARBA00022692"/>
    </source>
</evidence>
<keyword evidence="13 19" id="KW-0249">Electron transport</keyword>
<dbReference type="PIRSF" id="PIRSF000006">
    <property type="entry name" value="Cbb3-Cox_fixP"/>
    <property type="match status" value="1"/>
</dbReference>
<reference evidence="24 25" key="1">
    <citation type="submission" date="2020-08" db="EMBL/GenBank/DDBJ databases">
        <title>Genomic Encyclopedia of Type Strains, Phase IV (KMG-IV): sequencing the most valuable type-strain genomes for metagenomic binning, comparative biology and taxonomic classification.</title>
        <authorList>
            <person name="Goeker M."/>
        </authorList>
    </citation>
    <scope>NUCLEOTIDE SEQUENCE [LARGE SCALE GENOMIC DNA]</scope>
    <source>
        <strain evidence="24 25">DSM 100039</strain>
    </source>
</reference>
<feature type="domain" description="Cytochrome c" evidence="23">
    <location>
        <begin position="208"/>
        <end position="289"/>
    </location>
</feature>
<dbReference type="AlphaFoldDB" id="A0A841PCU5"/>
<dbReference type="GO" id="GO:0046872">
    <property type="term" value="F:metal ion binding"/>
    <property type="evidence" value="ECO:0007669"/>
    <property type="project" value="UniProtKB-KW"/>
</dbReference>
<gene>
    <name evidence="24" type="ORF">HNQ71_004219</name>
</gene>
<keyword evidence="5 19" id="KW-1003">Cell membrane</keyword>
<comment type="pathway">
    <text evidence="2 19">Energy metabolism; oxidative phosphorylation.</text>
</comment>
<dbReference type="InterPro" id="IPR009056">
    <property type="entry name" value="Cyt_c-like_dom"/>
</dbReference>
<keyword evidence="7 19" id="KW-0349">Heme</keyword>
<comment type="subunit">
    <text evidence="19">Component of the cbb3-type cytochrome c oxidase.</text>
</comment>
<feature type="binding site" description="covalent" evidence="21">
    <location>
        <position position="121"/>
    </location>
    <ligand>
        <name>heme c</name>
        <dbReference type="ChEBI" id="CHEBI:61717"/>
        <label>1</label>
    </ligand>
</feature>
<feature type="binding site" description="covalent" evidence="21">
    <location>
        <position position="221"/>
    </location>
    <ligand>
        <name>heme c</name>
        <dbReference type="ChEBI" id="CHEBI:61717"/>
        <label>2</label>
    </ligand>
</feature>
<comment type="function">
    <text evidence="19">C-type cytochrome. Part of the cbb3-type cytochrome c oxidase complex.</text>
</comment>
<dbReference type="GO" id="GO:0006119">
    <property type="term" value="P:oxidative phosphorylation"/>
    <property type="evidence" value="ECO:0007669"/>
    <property type="project" value="UniProtKB-UniPathway"/>
</dbReference>
<protein>
    <recommendedName>
        <fullName evidence="19">Cbb3-type cytochrome c oxidase subunit</fullName>
    </recommendedName>
</protein>
<proteinExistence type="inferred from homology"/>
<dbReference type="SUPFAM" id="SSF46626">
    <property type="entry name" value="Cytochrome c"/>
    <property type="match status" value="2"/>
</dbReference>
<dbReference type="InterPro" id="IPR004678">
    <property type="entry name" value="Cyt_c_oxidase_cbb3_su3"/>
</dbReference>
<dbReference type="Pfam" id="PF14715">
    <property type="entry name" value="FixP_N"/>
    <property type="match status" value="1"/>
</dbReference>
<sequence length="293" mass="32021">MEIGERDPVTGQVTTGHEWNGIKELYTPVPRIVFFFLATTILFAVCYWVLMPAWPLGKTYTKGLLGIDQKTSVDRLVKDATLERSAWTQKIDQMDFAAIQADPSMMKIVEETGHTLFGDNCAACHGTKATGGPGFPNLTAGIRLWGGDPKTILETLRVGINSTHPDTRTSQMLAFGRDGVIDSKQLADVVAYVRSLGGTTDGLDADPQSIAAGQDVFKQNCIACHGDDAKGKRDVGAPDLTDNNWIYGGDLQSVTTTVYGGRQGYMPHWEQRLSATQRKILALYVLSLRKVPQ</sequence>
<keyword evidence="9 22" id="KW-0812">Transmembrane</keyword>
<keyword evidence="10 19" id="KW-0479">Metal-binding</keyword>
<evidence type="ECO:0000256" key="17">
    <source>
        <dbReference type="ARBA" id="ARBA00023065"/>
    </source>
</evidence>
<dbReference type="GO" id="GO:0005886">
    <property type="term" value="C:plasma membrane"/>
    <property type="evidence" value="ECO:0007669"/>
    <property type="project" value="UniProtKB-SubCell"/>
</dbReference>
<comment type="similarity">
    <text evidence="3 19">Belongs to the CcoP / FixP family.</text>
</comment>
<feature type="transmembrane region" description="Helical" evidence="22">
    <location>
        <begin position="32"/>
        <end position="50"/>
    </location>
</feature>
<dbReference type="Pfam" id="PF13442">
    <property type="entry name" value="Cytochrome_CBB3"/>
    <property type="match status" value="1"/>
</dbReference>
<evidence type="ECO:0000256" key="6">
    <source>
        <dbReference type="ARBA" id="ARBA00022519"/>
    </source>
</evidence>
<feature type="domain" description="Cytochrome c" evidence="23">
    <location>
        <begin position="108"/>
        <end position="197"/>
    </location>
</feature>
<evidence type="ECO:0000256" key="3">
    <source>
        <dbReference type="ARBA" id="ARBA00006113"/>
    </source>
</evidence>
<keyword evidence="8 19" id="KW-0679">Respiratory chain</keyword>
<organism evidence="24 25">
    <name type="scientific">Mesorhizobium sangaii</name>
    <dbReference type="NCBI Taxonomy" id="505389"/>
    <lineage>
        <taxon>Bacteria</taxon>
        <taxon>Pseudomonadati</taxon>
        <taxon>Pseudomonadota</taxon>
        <taxon>Alphaproteobacteria</taxon>
        <taxon>Hyphomicrobiales</taxon>
        <taxon>Phyllobacteriaceae</taxon>
        <taxon>Mesorhizobium</taxon>
    </lineage>
</organism>
<keyword evidence="15 19" id="KW-0560">Oxidoreductase</keyword>
<accession>A0A841PCU5</accession>
<evidence type="ECO:0000256" key="15">
    <source>
        <dbReference type="ARBA" id="ARBA00023002"/>
    </source>
</evidence>
<evidence type="ECO:0000256" key="13">
    <source>
        <dbReference type="ARBA" id="ARBA00022982"/>
    </source>
</evidence>
<evidence type="ECO:0000256" key="20">
    <source>
        <dbReference type="PIRSR" id="PIRSR000006-1"/>
    </source>
</evidence>
<comment type="subcellular location">
    <subcellularLocation>
        <location evidence="1 19">Cell inner membrane</location>
    </subcellularLocation>
</comment>
<feature type="binding site" description="axial binding residue" evidence="20">
    <location>
        <position position="125"/>
    </location>
    <ligand>
        <name>heme c</name>
        <dbReference type="ChEBI" id="CHEBI:61717"/>
        <label>1</label>
    </ligand>
    <ligandPart>
        <name>Fe</name>
        <dbReference type="ChEBI" id="CHEBI:18248"/>
    </ligandPart>
</feature>
<evidence type="ECO:0000259" key="23">
    <source>
        <dbReference type="PROSITE" id="PS51007"/>
    </source>
</evidence>
<evidence type="ECO:0000256" key="19">
    <source>
        <dbReference type="PIRNR" id="PIRNR000006"/>
    </source>
</evidence>
<dbReference type="Gene3D" id="6.10.280.130">
    <property type="match status" value="1"/>
</dbReference>
<evidence type="ECO:0000256" key="18">
    <source>
        <dbReference type="ARBA" id="ARBA00023136"/>
    </source>
</evidence>
<evidence type="ECO:0000256" key="8">
    <source>
        <dbReference type="ARBA" id="ARBA00022660"/>
    </source>
</evidence>
<dbReference type="InterPro" id="IPR032858">
    <property type="entry name" value="CcoP_N"/>
</dbReference>
<evidence type="ECO:0000313" key="24">
    <source>
        <dbReference type="EMBL" id="MBB6411531.1"/>
    </source>
</evidence>
<evidence type="ECO:0000256" key="16">
    <source>
        <dbReference type="ARBA" id="ARBA00023004"/>
    </source>
</evidence>
<feature type="binding site" description="covalent" evidence="21">
    <location>
        <position position="124"/>
    </location>
    <ligand>
        <name>heme c</name>
        <dbReference type="ChEBI" id="CHEBI:61717"/>
        <label>1</label>
    </ligand>
</feature>
<keyword evidence="17 19" id="KW-0406">Ion transport</keyword>
<keyword evidence="12 19" id="KW-0375">Hydrogen ion transport</keyword>
<dbReference type="GO" id="GO:0009055">
    <property type="term" value="F:electron transfer activity"/>
    <property type="evidence" value="ECO:0007669"/>
    <property type="project" value="InterPro"/>
</dbReference>
<evidence type="ECO:0000256" key="7">
    <source>
        <dbReference type="ARBA" id="ARBA00022617"/>
    </source>
</evidence>
<evidence type="ECO:0000256" key="12">
    <source>
        <dbReference type="ARBA" id="ARBA00022781"/>
    </source>
</evidence>
<dbReference type="RefSeq" id="WP_184874499.1">
    <property type="nucleotide sequence ID" value="NZ_JACHEF010000004.1"/>
</dbReference>
<dbReference type="Pfam" id="PF00034">
    <property type="entry name" value="Cytochrom_C"/>
    <property type="match status" value="1"/>
</dbReference>
<evidence type="ECO:0000256" key="10">
    <source>
        <dbReference type="ARBA" id="ARBA00022723"/>
    </source>
</evidence>
<feature type="binding site" description="axial binding residue" evidence="20">
    <location>
        <position position="225"/>
    </location>
    <ligand>
        <name>heme c</name>
        <dbReference type="ChEBI" id="CHEBI:61717"/>
        <label>2</label>
    </ligand>
    <ligandPart>
        <name>Fe</name>
        <dbReference type="ChEBI" id="CHEBI:18248"/>
    </ligandPart>
</feature>
<feature type="binding site" description="axial binding residue" evidence="20">
    <location>
        <position position="266"/>
    </location>
    <ligand>
        <name>heme c</name>
        <dbReference type="ChEBI" id="CHEBI:61717"/>
        <label>1</label>
    </ligand>
    <ligandPart>
        <name>Fe</name>
        <dbReference type="ChEBI" id="CHEBI:18248"/>
    </ligandPart>
</feature>
<dbReference type="InterPro" id="IPR038414">
    <property type="entry name" value="CcoP_N_sf"/>
</dbReference>
<comment type="caution">
    <text evidence="24">The sequence shown here is derived from an EMBL/GenBank/DDBJ whole genome shotgun (WGS) entry which is preliminary data.</text>
</comment>
<feature type="binding site" description="axial binding residue" evidence="20">
    <location>
        <position position="172"/>
    </location>
    <ligand>
        <name>heme c</name>
        <dbReference type="ChEBI" id="CHEBI:61717"/>
        <label>2</label>
    </ligand>
    <ligandPart>
        <name>Fe</name>
        <dbReference type="ChEBI" id="CHEBI:18248"/>
    </ligandPart>
</feature>
<evidence type="ECO:0000313" key="25">
    <source>
        <dbReference type="Proteomes" id="UP000556329"/>
    </source>
</evidence>
<keyword evidence="11" id="KW-0677">Repeat</keyword>
<keyword evidence="4 19" id="KW-0813">Transport</keyword>
<dbReference type="UniPathway" id="UPA00705"/>
<evidence type="ECO:0000256" key="22">
    <source>
        <dbReference type="SAM" id="Phobius"/>
    </source>
</evidence>
<evidence type="ECO:0000256" key="1">
    <source>
        <dbReference type="ARBA" id="ARBA00004533"/>
    </source>
</evidence>
<comment type="cofactor">
    <cofactor evidence="19 21">
        <name>heme c</name>
        <dbReference type="ChEBI" id="CHEBI:61717"/>
    </cofactor>
    <text evidence="19 21">Binds 2 heme C groups per subunit.</text>
</comment>
<evidence type="ECO:0000256" key="21">
    <source>
        <dbReference type="PIRSR" id="PIRSR000006-2"/>
    </source>
</evidence>
<keyword evidence="18 19" id="KW-0472">Membrane</keyword>
<name>A0A841PCU5_9HYPH</name>
<dbReference type="PROSITE" id="PS51007">
    <property type="entry name" value="CYTC"/>
    <property type="match status" value="2"/>
</dbReference>
<dbReference type="NCBIfam" id="TIGR00782">
    <property type="entry name" value="ccoP"/>
    <property type="match status" value="1"/>
</dbReference>
<keyword evidence="6 19" id="KW-0997">Cell inner membrane</keyword>
<evidence type="ECO:0000256" key="4">
    <source>
        <dbReference type="ARBA" id="ARBA00022448"/>
    </source>
</evidence>
<feature type="binding site" description="covalent" evidence="21">
    <location>
        <position position="224"/>
    </location>
    <ligand>
        <name>heme c</name>
        <dbReference type="ChEBI" id="CHEBI:61717"/>
        <label>2</label>
    </ligand>
</feature>
<dbReference type="EMBL" id="JACHEF010000004">
    <property type="protein sequence ID" value="MBB6411531.1"/>
    <property type="molecule type" value="Genomic_DNA"/>
</dbReference>
<evidence type="ECO:0000256" key="14">
    <source>
        <dbReference type="ARBA" id="ARBA00022989"/>
    </source>
</evidence>
<evidence type="ECO:0000256" key="11">
    <source>
        <dbReference type="ARBA" id="ARBA00022737"/>
    </source>
</evidence>
<dbReference type="InterPro" id="IPR036909">
    <property type="entry name" value="Cyt_c-like_dom_sf"/>
</dbReference>
<keyword evidence="25" id="KW-1185">Reference proteome</keyword>
<evidence type="ECO:0000256" key="5">
    <source>
        <dbReference type="ARBA" id="ARBA00022475"/>
    </source>
</evidence>
<dbReference type="Gene3D" id="1.10.760.10">
    <property type="entry name" value="Cytochrome c-like domain"/>
    <property type="match status" value="2"/>
</dbReference>
<keyword evidence="16 19" id="KW-0408">Iron</keyword>
<dbReference type="GO" id="GO:1902600">
    <property type="term" value="P:proton transmembrane transport"/>
    <property type="evidence" value="ECO:0007669"/>
    <property type="project" value="UniProtKB-KW"/>
</dbReference>
<dbReference type="GO" id="GO:0016491">
    <property type="term" value="F:oxidoreductase activity"/>
    <property type="evidence" value="ECO:0007669"/>
    <property type="project" value="UniProtKB-KW"/>
</dbReference>
<dbReference type="Proteomes" id="UP000556329">
    <property type="component" value="Unassembled WGS sequence"/>
</dbReference>